<feature type="compositionally biased region" description="Basic residues" evidence="1">
    <location>
        <begin position="75"/>
        <end position="85"/>
    </location>
</feature>
<evidence type="ECO:0000256" key="1">
    <source>
        <dbReference type="SAM" id="MobiDB-lite"/>
    </source>
</evidence>
<protein>
    <submittedName>
        <fullName evidence="2">Uncharacterized protein</fullName>
    </submittedName>
</protein>
<feature type="region of interest" description="Disordered" evidence="1">
    <location>
        <begin position="15"/>
        <end position="110"/>
    </location>
</feature>
<feature type="compositionally biased region" description="Low complexity" evidence="1">
    <location>
        <begin position="16"/>
        <end position="29"/>
    </location>
</feature>
<dbReference type="Proteomes" id="UP001194696">
    <property type="component" value="Unassembled WGS sequence"/>
</dbReference>
<reference evidence="2 3" key="1">
    <citation type="journal article" date="2020" name="Fungal Divers.">
        <title>Resolving the Mortierellaceae phylogeny through synthesis of multi-gene phylogenetics and phylogenomics.</title>
        <authorList>
            <person name="Vandepol N."/>
            <person name="Liber J."/>
            <person name="Desiro A."/>
            <person name="Na H."/>
            <person name="Kennedy M."/>
            <person name="Barry K."/>
            <person name="Grigoriev I.V."/>
            <person name="Miller A.N."/>
            <person name="O'Donnell K."/>
            <person name="Stajich J.E."/>
            <person name="Bonito G."/>
        </authorList>
    </citation>
    <scope>NUCLEOTIDE SEQUENCE [LARGE SCALE GENOMIC DNA]</scope>
    <source>
        <strain evidence="2 3">AD045</strain>
    </source>
</reference>
<proteinExistence type="predicted"/>
<sequence>MSPIISKNKFFILSDNGNTNATSTLNTTTDPRQPVTVYPQSSNEPNDENDNDNSCNLTMTNDSNDDDGEWVVKASVKRQPRRGPSHHNINSNEDNENRKYSIEDDSEDEDRYMSWTEHELSKHVKATQLKNIRTHPGVPLAVRRSLK</sequence>
<evidence type="ECO:0000313" key="2">
    <source>
        <dbReference type="EMBL" id="KAG0284450.1"/>
    </source>
</evidence>
<name>A0ABQ7JTE5_9FUNG</name>
<evidence type="ECO:0000313" key="3">
    <source>
        <dbReference type="Proteomes" id="UP001194696"/>
    </source>
</evidence>
<comment type="caution">
    <text evidence="2">The sequence shown here is derived from an EMBL/GenBank/DDBJ whole genome shotgun (WGS) entry which is preliminary data.</text>
</comment>
<accession>A0ABQ7JTE5</accession>
<organism evidence="2 3">
    <name type="scientific">Linnemannia gamsii</name>
    <dbReference type="NCBI Taxonomy" id="64522"/>
    <lineage>
        <taxon>Eukaryota</taxon>
        <taxon>Fungi</taxon>
        <taxon>Fungi incertae sedis</taxon>
        <taxon>Mucoromycota</taxon>
        <taxon>Mortierellomycotina</taxon>
        <taxon>Mortierellomycetes</taxon>
        <taxon>Mortierellales</taxon>
        <taxon>Mortierellaceae</taxon>
        <taxon>Linnemannia</taxon>
    </lineage>
</organism>
<keyword evidence="3" id="KW-1185">Reference proteome</keyword>
<dbReference type="EMBL" id="JAAAIM010000770">
    <property type="protein sequence ID" value="KAG0284450.1"/>
    <property type="molecule type" value="Genomic_DNA"/>
</dbReference>
<gene>
    <name evidence="2" type="ORF">BGZ96_011181</name>
</gene>